<evidence type="ECO:0000256" key="1">
    <source>
        <dbReference type="SAM" id="MobiDB-lite"/>
    </source>
</evidence>
<evidence type="ECO:0000313" key="3">
    <source>
        <dbReference type="Proteomes" id="UP000265520"/>
    </source>
</evidence>
<dbReference type="AlphaFoldDB" id="A0A392UGI3"/>
<name>A0A392UGI3_9FABA</name>
<keyword evidence="3" id="KW-1185">Reference proteome</keyword>
<comment type="caution">
    <text evidence="2">The sequence shown here is derived from an EMBL/GenBank/DDBJ whole genome shotgun (WGS) entry which is preliminary data.</text>
</comment>
<dbReference type="EMBL" id="LXQA010823388">
    <property type="protein sequence ID" value="MCI72689.1"/>
    <property type="molecule type" value="Genomic_DNA"/>
</dbReference>
<dbReference type="Proteomes" id="UP000265520">
    <property type="component" value="Unassembled WGS sequence"/>
</dbReference>
<reference evidence="2 3" key="1">
    <citation type="journal article" date="2018" name="Front. Plant Sci.">
        <title>Red Clover (Trifolium pratense) and Zigzag Clover (T. medium) - A Picture of Genomic Similarities and Differences.</title>
        <authorList>
            <person name="Dluhosova J."/>
            <person name="Istvanek J."/>
            <person name="Nedelnik J."/>
            <person name="Repkova J."/>
        </authorList>
    </citation>
    <scope>NUCLEOTIDE SEQUENCE [LARGE SCALE GENOMIC DNA]</scope>
    <source>
        <strain evidence="3">cv. 10/8</strain>
        <tissue evidence="2">Leaf</tissue>
    </source>
</reference>
<feature type="compositionally biased region" description="Polar residues" evidence="1">
    <location>
        <begin position="8"/>
        <end position="24"/>
    </location>
</feature>
<feature type="non-terminal residue" evidence="2">
    <location>
        <position position="79"/>
    </location>
</feature>
<feature type="region of interest" description="Disordered" evidence="1">
    <location>
        <begin position="1"/>
        <end position="32"/>
    </location>
</feature>
<sequence length="79" mass="8513">RKGENKESSAPQQSRRTSTGNDLQVSEDRSFKSLLVGEKEGTGVMGNIGGMVLDAVGGRKKMRVLNYSDVAPLELCVND</sequence>
<accession>A0A392UGI3</accession>
<proteinExistence type="predicted"/>
<feature type="non-terminal residue" evidence="2">
    <location>
        <position position="1"/>
    </location>
</feature>
<protein>
    <submittedName>
        <fullName evidence="2">Uncharacterized protein</fullName>
    </submittedName>
</protein>
<evidence type="ECO:0000313" key="2">
    <source>
        <dbReference type="EMBL" id="MCI72689.1"/>
    </source>
</evidence>
<organism evidence="2 3">
    <name type="scientific">Trifolium medium</name>
    <dbReference type="NCBI Taxonomy" id="97028"/>
    <lineage>
        <taxon>Eukaryota</taxon>
        <taxon>Viridiplantae</taxon>
        <taxon>Streptophyta</taxon>
        <taxon>Embryophyta</taxon>
        <taxon>Tracheophyta</taxon>
        <taxon>Spermatophyta</taxon>
        <taxon>Magnoliopsida</taxon>
        <taxon>eudicotyledons</taxon>
        <taxon>Gunneridae</taxon>
        <taxon>Pentapetalae</taxon>
        <taxon>rosids</taxon>
        <taxon>fabids</taxon>
        <taxon>Fabales</taxon>
        <taxon>Fabaceae</taxon>
        <taxon>Papilionoideae</taxon>
        <taxon>50 kb inversion clade</taxon>
        <taxon>NPAAA clade</taxon>
        <taxon>Hologalegina</taxon>
        <taxon>IRL clade</taxon>
        <taxon>Trifolieae</taxon>
        <taxon>Trifolium</taxon>
    </lineage>
</organism>